<evidence type="ECO:0008006" key="4">
    <source>
        <dbReference type="Google" id="ProtNLM"/>
    </source>
</evidence>
<proteinExistence type="predicted"/>
<dbReference type="Gene3D" id="2.60.40.1610">
    <property type="entry name" value="Domain of unknown function DUF1254"/>
    <property type="match status" value="1"/>
</dbReference>
<dbReference type="SUPFAM" id="SSF160935">
    <property type="entry name" value="VPA0735-like"/>
    <property type="match status" value="1"/>
</dbReference>
<dbReference type="Gene3D" id="1.10.3360.10">
    <property type="entry name" value="VPA0735-like domain"/>
    <property type="match status" value="1"/>
</dbReference>
<dbReference type="PANTHER" id="PTHR36509">
    <property type="entry name" value="BLL3101 PROTEIN"/>
    <property type="match status" value="1"/>
</dbReference>
<gene>
    <name evidence="3" type="ORF">MNBD_IGNAVI01-3132</name>
</gene>
<dbReference type="EMBL" id="UOGD01000264">
    <property type="protein sequence ID" value="VAX24027.1"/>
    <property type="molecule type" value="Genomic_DNA"/>
</dbReference>
<organism evidence="3">
    <name type="scientific">hydrothermal vent metagenome</name>
    <dbReference type="NCBI Taxonomy" id="652676"/>
    <lineage>
        <taxon>unclassified sequences</taxon>
        <taxon>metagenomes</taxon>
        <taxon>ecological metagenomes</taxon>
    </lineage>
</organism>
<sequence length="527" mass="58779">MKIKTISLTTFLIAAIAMGNILAQATDGYKTKIPEKILTPNKVETRIGELEFYDGMPTKETLKKVYENLDFIRGVDVFLNFIPATSIEGLRLGMAEIGADNSNKIVVMENLMDAKSLFLTGNASTVYASIFLDLEEDGPTVVEVPAGAGPGTVNDAFFRFVVDMGAPGPDRRKGGMYIILPPDYKGDLKPTPNSFKDNSSVKVEVGGKMKDVWIAQSRSYVNWIILRGFLEDGKPDAATKMWKEGLIVYPLDDAASPKPNIFINGSGKVFNTIHANNFEFYKELTTVINKEPISFIDPELRGQAASIGIIKGKPFAPDARMKKILEDAVKVGNATARSIGLSPRDKNAYLYEGKHWYTGFVGKDYRWLDGDGHRGRNLDARTLFFYTATVNTPAMSLEIPGVGSNYAFATHDKSGDILYGEKNYKLHMNANVPAKDFWSIVVYDPQTRSMLQTDQPFPNKNSQKDKLIYNKDGSVDLYFGPTVPKGKEANWIQTVPGKAWFVLFRTYGPLEPWFKKTWQLNDFELVK</sequence>
<evidence type="ECO:0000259" key="1">
    <source>
        <dbReference type="Pfam" id="PF06742"/>
    </source>
</evidence>
<dbReference type="Pfam" id="PF06863">
    <property type="entry name" value="DUF1254"/>
    <property type="match status" value="1"/>
</dbReference>
<dbReference type="InterPro" id="IPR037050">
    <property type="entry name" value="DUF1254_sf"/>
</dbReference>
<dbReference type="InterPro" id="IPR037049">
    <property type="entry name" value="DUF1214_C_sf"/>
</dbReference>
<dbReference type="Gene3D" id="2.60.120.600">
    <property type="entry name" value="Domain of unknown function DUF1214, C-terminal domain"/>
    <property type="match status" value="1"/>
</dbReference>
<dbReference type="InterPro" id="IPR010679">
    <property type="entry name" value="DUF1254"/>
</dbReference>
<protein>
    <recommendedName>
        <fullName evidence="4">DUF1254 domain-containing protein</fullName>
    </recommendedName>
</protein>
<reference evidence="3" key="1">
    <citation type="submission" date="2018-06" db="EMBL/GenBank/DDBJ databases">
        <authorList>
            <person name="Zhirakovskaya E."/>
        </authorList>
    </citation>
    <scope>NUCLEOTIDE SEQUENCE</scope>
</reference>
<dbReference type="InterPro" id="IPR010621">
    <property type="entry name" value="DUF1214"/>
</dbReference>
<feature type="domain" description="DUF1214" evidence="1">
    <location>
        <begin position="405"/>
        <end position="510"/>
    </location>
</feature>
<evidence type="ECO:0000259" key="2">
    <source>
        <dbReference type="Pfam" id="PF06863"/>
    </source>
</evidence>
<name>A0A3B1D5L6_9ZZZZ</name>
<evidence type="ECO:0000313" key="3">
    <source>
        <dbReference type="EMBL" id="VAX24027.1"/>
    </source>
</evidence>
<accession>A0A3B1D5L6</accession>
<dbReference type="PANTHER" id="PTHR36509:SF3">
    <property type="entry name" value="SIGNAL PEPTIDE PROTEIN"/>
    <property type="match status" value="1"/>
</dbReference>
<feature type="domain" description="DUF1254" evidence="2">
    <location>
        <begin position="103"/>
        <end position="250"/>
    </location>
</feature>
<dbReference type="AlphaFoldDB" id="A0A3B1D5L6"/>
<dbReference type="Pfam" id="PF06742">
    <property type="entry name" value="DUF1214"/>
    <property type="match status" value="1"/>
</dbReference>